<dbReference type="InterPro" id="IPR019834">
    <property type="entry name" value="Glyco_hydro_8_CS"/>
</dbReference>
<evidence type="ECO:0000256" key="5">
    <source>
        <dbReference type="PROSITE-ProRule" id="PRU10058"/>
    </source>
</evidence>
<dbReference type="KEGG" id="svf:NCTC3166_00214"/>
<keyword evidence="3 6" id="KW-0378">Hydrolase</keyword>
<keyword evidence="6" id="KW-0119">Carbohydrate metabolism</keyword>
<accession>A0A3S4M1P9</accession>
<dbReference type="InterPro" id="IPR002037">
    <property type="entry name" value="Glyco_hydro_8"/>
</dbReference>
<dbReference type="EC" id="3.2.1.-" evidence="6"/>
<evidence type="ECO:0000256" key="6">
    <source>
        <dbReference type="RuleBase" id="RU361167"/>
    </source>
</evidence>
<evidence type="ECO:0000313" key="8">
    <source>
        <dbReference type="Proteomes" id="UP000270025"/>
    </source>
</evidence>
<dbReference type="Pfam" id="PF01270">
    <property type="entry name" value="Glyco_hydro_8"/>
    <property type="match status" value="1"/>
</dbReference>
<organism evidence="7 8">
    <name type="scientific">Streptococcus viridans</name>
    <dbReference type="NCBI Taxonomy" id="78535"/>
    <lineage>
        <taxon>Bacteria</taxon>
        <taxon>Bacillati</taxon>
        <taxon>Bacillota</taxon>
        <taxon>Bacilli</taxon>
        <taxon>Lactobacillales</taxon>
        <taxon>Streptococcaceae</taxon>
        <taxon>Streptococcus</taxon>
    </lineage>
</organism>
<name>A0A3S4M1P9_9STRE</name>
<dbReference type="Proteomes" id="UP000270025">
    <property type="component" value="Chromosome"/>
</dbReference>
<evidence type="ECO:0000313" key="7">
    <source>
        <dbReference type="EMBL" id="VED66430.1"/>
    </source>
</evidence>
<dbReference type="PROSITE" id="PS00812">
    <property type="entry name" value="GLYCOSYL_HYDROL_F8"/>
    <property type="match status" value="1"/>
</dbReference>
<comment type="similarity">
    <text evidence="1 6">Belongs to the glycosyl hydrolase 8 (cellulase D) family.</text>
</comment>
<keyword evidence="6" id="KW-0624">Polysaccharide degradation</keyword>
<dbReference type="RefSeq" id="WP_126403663.1">
    <property type="nucleotide sequence ID" value="NZ_LR134266.1"/>
</dbReference>
<dbReference type="AlphaFoldDB" id="A0A3S4M1P9"/>
<evidence type="ECO:0000256" key="1">
    <source>
        <dbReference type="ARBA" id="ARBA00009209"/>
    </source>
</evidence>
<sequence length="367" mass="42579">MRTKKMKYLWFVVILAVFCLTLFLARTRSKVEMRNRLYRQWTEHYLVKDGKQSYVRTTNSNQETVVLSEAQGYGMLITVEAAKKDLADQKDFDRLYRYYQNNRLDDTQLMAWKQTIKKGELSSEHQNATDGDLYIAYALMEAAKQWPEKGEGYQNQAKAILDDILKYNYNETTGVLTVGNWADQDSEFYHLMRTSDTLPSFFQSFYELTGNKQWLSIKEKMLAQLDAISSQTKTGLLPDFMWVDEQGARVADPDTIESKYDGAYSYNACRLPYNLAQSQDKTSQKLAKKMLDFFMKQRNIYAGYDLKGNALHQYQAASFIAPVSYAAENGDGYLKLVQQNKFIFMQDLSTENYYDATMTTMIALQLF</sequence>
<evidence type="ECO:0000256" key="3">
    <source>
        <dbReference type="ARBA" id="ARBA00022801"/>
    </source>
</evidence>
<dbReference type="GO" id="GO:0000272">
    <property type="term" value="P:polysaccharide catabolic process"/>
    <property type="evidence" value="ECO:0007669"/>
    <property type="project" value="UniProtKB-KW"/>
</dbReference>
<dbReference type="EMBL" id="LR134266">
    <property type="protein sequence ID" value="VED66430.1"/>
    <property type="molecule type" value="Genomic_DNA"/>
</dbReference>
<keyword evidence="8" id="KW-1185">Reference proteome</keyword>
<dbReference type="InterPro" id="IPR012341">
    <property type="entry name" value="6hp_glycosidase-like_sf"/>
</dbReference>
<feature type="active site" description="Nucleophile" evidence="5">
    <location>
        <position position="130"/>
    </location>
</feature>
<protein>
    <recommendedName>
        <fullName evidence="6">Glucanase</fullName>
        <ecNumber evidence="6">3.2.1.-</ecNumber>
    </recommendedName>
</protein>
<dbReference type="SUPFAM" id="SSF48208">
    <property type="entry name" value="Six-hairpin glycosidases"/>
    <property type="match status" value="1"/>
</dbReference>
<gene>
    <name evidence="7" type="ORF">NCTC3166_00214</name>
</gene>
<proteinExistence type="inferred from homology"/>
<evidence type="ECO:0000256" key="2">
    <source>
        <dbReference type="ARBA" id="ARBA00022729"/>
    </source>
</evidence>
<dbReference type="InterPro" id="IPR008928">
    <property type="entry name" value="6-hairpin_glycosidase_sf"/>
</dbReference>
<dbReference type="GO" id="GO:0004553">
    <property type="term" value="F:hydrolase activity, hydrolyzing O-glycosyl compounds"/>
    <property type="evidence" value="ECO:0007669"/>
    <property type="project" value="InterPro"/>
</dbReference>
<dbReference type="Gene3D" id="1.50.10.10">
    <property type="match status" value="1"/>
</dbReference>
<evidence type="ECO:0000256" key="4">
    <source>
        <dbReference type="ARBA" id="ARBA00023295"/>
    </source>
</evidence>
<dbReference type="PRINTS" id="PR00735">
    <property type="entry name" value="GLHYDRLASE8"/>
</dbReference>
<keyword evidence="4 6" id="KW-0326">Glycosidase</keyword>
<keyword evidence="2" id="KW-0732">Signal</keyword>
<reference evidence="7 8" key="1">
    <citation type="submission" date="2018-12" db="EMBL/GenBank/DDBJ databases">
        <authorList>
            <consortium name="Pathogen Informatics"/>
        </authorList>
    </citation>
    <scope>NUCLEOTIDE SEQUENCE [LARGE SCALE GENOMIC DNA]</scope>
    <source>
        <strain evidence="7 8">NCTC3166</strain>
    </source>
</reference>